<dbReference type="VEuPathDB" id="TriTrypDB:TRSC58_05588"/>
<proteinExistence type="predicted"/>
<feature type="transmembrane region" description="Helical" evidence="1">
    <location>
        <begin position="299"/>
        <end position="325"/>
    </location>
</feature>
<sequence length="577" mass="65384">MTGEDLPAEFQGLSGGLFCENLFMFCLGVVILCSTGVTSLGIMNSLTNNYLQVTNDRNVMYYYSQNGTVEPSAVLLIPEFVVEVGMLYFTIGAMSFSRKQCNVLPLPPFSSQEGPMQLVLSEDISRAYLKVRNDALQFGYAAAETCGGYFASKIMHKSRFVFAATIIGTLCGLGIIILASIFLFHLKTRHDMLKTQVCVKQKYRLVRLTGEEEELKIFIRLHETERRLERYVILVLFLLSVVGTIFLVTAEVVERHLRASALKCGRSFCGVYEDAMSSFLQVLGASGHSFSCHVGYSSVVLFVVAILSTMLFLLALLLAAVHFVMRHTSVRLDHVGEEDEKRSSDGRELSFTCAGNAPIDLCRFSNGSMDVTNPVAHHRAAKTASEEERYGDYLFVYSTETESVLEEVVEPGTVREDVFNGERCALLEREEAARVVICREHDFVFRTQFCWVKEKLWQGEMLCMLHQYSFNWYIGRMLDLHVDETYSRQTLLRKSSEKLLGKFRKLEKRFHMSEPILRSVKKATAVLHAAYDGMMRSASHYAVKDDICRYGFPTDWWLNNATKALVNVAMDTKRYEL</sequence>
<gene>
    <name evidence="2" type="ORF">TraAM80_02469</name>
</gene>
<dbReference type="RefSeq" id="XP_029240685.1">
    <property type="nucleotide sequence ID" value="XM_029379471.1"/>
</dbReference>
<feature type="transmembrane region" description="Helical" evidence="1">
    <location>
        <begin position="160"/>
        <end position="184"/>
    </location>
</feature>
<feature type="transmembrane region" description="Helical" evidence="1">
    <location>
        <begin position="22"/>
        <end position="42"/>
    </location>
</feature>
<evidence type="ECO:0000313" key="3">
    <source>
        <dbReference type="Proteomes" id="UP000283634"/>
    </source>
</evidence>
<organism evidence="2 3">
    <name type="scientific">Trypanosoma rangeli</name>
    <dbReference type="NCBI Taxonomy" id="5698"/>
    <lineage>
        <taxon>Eukaryota</taxon>
        <taxon>Discoba</taxon>
        <taxon>Euglenozoa</taxon>
        <taxon>Kinetoplastea</taxon>
        <taxon>Metakinetoplastina</taxon>
        <taxon>Trypanosomatida</taxon>
        <taxon>Trypanosomatidae</taxon>
        <taxon>Trypanosoma</taxon>
        <taxon>Herpetosoma</taxon>
    </lineage>
</organism>
<keyword evidence="1" id="KW-0812">Transmembrane</keyword>
<keyword evidence="1" id="KW-0472">Membrane</keyword>
<keyword evidence="3" id="KW-1185">Reference proteome</keyword>
<dbReference type="EMBL" id="MKGL01000057">
    <property type="protein sequence ID" value="RNF08923.1"/>
    <property type="molecule type" value="Genomic_DNA"/>
</dbReference>
<evidence type="ECO:0000313" key="2">
    <source>
        <dbReference type="EMBL" id="RNF08923.1"/>
    </source>
</evidence>
<dbReference type="Proteomes" id="UP000283634">
    <property type="component" value="Unassembled WGS sequence"/>
</dbReference>
<comment type="caution">
    <text evidence="2">The sequence shown here is derived from an EMBL/GenBank/DDBJ whole genome shotgun (WGS) entry which is preliminary data.</text>
</comment>
<dbReference type="OrthoDB" id="252389at2759"/>
<reference evidence="2 3" key="1">
    <citation type="journal article" date="2018" name="BMC Genomics">
        <title>Genomic comparison of Trypanosoma conorhini and Trypanosoma rangeli to Trypanosoma cruzi strains of high and low virulence.</title>
        <authorList>
            <person name="Bradwell K.R."/>
            <person name="Koparde V.N."/>
            <person name="Matveyev A.V."/>
            <person name="Serrano M.G."/>
            <person name="Alves J.M."/>
            <person name="Parikh H."/>
            <person name="Huang B."/>
            <person name="Lee V."/>
            <person name="Espinosa-Alvarez O."/>
            <person name="Ortiz P.A."/>
            <person name="Costa-Martins A.G."/>
            <person name="Teixeira M.M."/>
            <person name="Buck G.A."/>
        </authorList>
    </citation>
    <scope>NUCLEOTIDE SEQUENCE [LARGE SCALE GENOMIC DNA]</scope>
    <source>
        <strain evidence="2 3">AM80</strain>
    </source>
</reference>
<dbReference type="GeneID" id="40326402"/>
<feature type="transmembrane region" description="Helical" evidence="1">
    <location>
        <begin position="231"/>
        <end position="253"/>
    </location>
</feature>
<protein>
    <submittedName>
        <fullName evidence="2">Uncharacterized protein</fullName>
    </submittedName>
</protein>
<accession>A0A3R7KLM7</accession>
<evidence type="ECO:0000256" key="1">
    <source>
        <dbReference type="SAM" id="Phobius"/>
    </source>
</evidence>
<name>A0A3R7KLM7_TRYRA</name>
<dbReference type="AlphaFoldDB" id="A0A3R7KLM7"/>
<keyword evidence="1" id="KW-1133">Transmembrane helix</keyword>